<evidence type="ECO:0000313" key="11">
    <source>
        <dbReference type="Proteomes" id="UP000078397"/>
    </source>
</evidence>
<dbReference type="Proteomes" id="UP000078397">
    <property type="component" value="Unassembled WGS sequence"/>
</dbReference>
<feature type="transmembrane region" description="Helical" evidence="8">
    <location>
        <begin position="466"/>
        <end position="488"/>
    </location>
</feature>
<dbReference type="GeneID" id="28851569"/>
<dbReference type="PANTHER" id="PTHR23502:SF68">
    <property type="entry name" value="MULTIDRUG TRANSPORTER, PUTATIVE (AFU_ORTHOLOGUE AFUA_3G01120)-RELATED"/>
    <property type="match status" value="1"/>
</dbReference>
<sequence length="536" mass="58447">MAPSQDLGERDQQPPVSYPDLENGQHGKIPNGQASTTGTEGSGTPRANEKDDILLPNGNHDLKEKSQETNTNIVDWDGPDDPANPQNWTLSKKWLNISVVGLITFNVPLASSMFAPAVPQLLQDFHTDNASLSTFVVSVYILGLAAGPLILAPMSELYGRLNVYHVGNVLFIIFTVACGLATNINMLVAFRFLAGLVGAAPIAIGAGTIADVTNLQQRGTAMSIWSLGPLLGPSIGPVIGGFLSQAAGWRWIFWLLAIIAGAVAIISFFVLQETHAPTLLKRKTNRLRKDTGNMELRSKLDTQLPPKEMFLRAIVRPCKMLLFSPVCLILSLYSAFVYALIYFMFSTFSFIFKANYGFNQGTVGLVYLACGIGMLLGLGIQQLTGDRVRQRLADKRNGGDHKPEYRFPPMFIAGGLLPAGLFMYGWTVQYHVHWAVPLLGTLIAGIGICIISICINTYLVDTFTMYAASALAASAVLRSVFAAVLPLFALQMYNKLGLGWGNSLLAFVGLGMWPITLLFFVHGEKLRKNPKFQIKF</sequence>
<dbReference type="GO" id="GO:0016020">
    <property type="term" value="C:membrane"/>
    <property type="evidence" value="ECO:0007669"/>
    <property type="project" value="UniProtKB-SubCell"/>
</dbReference>
<evidence type="ECO:0000256" key="5">
    <source>
        <dbReference type="ARBA" id="ARBA00023136"/>
    </source>
</evidence>
<evidence type="ECO:0000256" key="2">
    <source>
        <dbReference type="ARBA" id="ARBA00008335"/>
    </source>
</evidence>
<dbReference type="PROSITE" id="PS50850">
    <property type="entry name" value="MFS"/>
    <property type="match status" value="1"/>
</dbReference>
<keyword evidence="4 8" id="KW-1133">Transmembrane helix</keyword>
<evidence type="ECO:0000256" key="3">
    <source>
        <dbReference type="ARBA" id="ARBA00022692"/>
    </source>
</evidence>
<gene>
    <name evidence="10" type="ORF">VFPPC_08962</name>
</gene>
<protein>
    <submittedName>
        <fullName evidence="10">Major facilitator superfamily protein</fullName>
    </submittedName>
</protein>
<feature type="transmembrane region" description="Helical" evidence="8">
    <location>
        <begin position="365"/>
        <end position="384"/>
    </location>
</feature>
<dbReference type="Pfam" id="PF07690">
    <property type="entry name" value="MFS_1"/>
    <property type="match status" value="1"/>
</dbReference>
<feature type="region of interest" description="Disordered" evidence="7">
    <location>
        <begin position="1"/>
        <end position="66"/>
    </location>
</feature>
<dbReference type="InterPro" id="IPR036259">
    <property type="entry name" value="MFS_trans_sf"/>
</dbReference>
<dbReference type="EMBL" id="LSBJ02000006">
    <property type="protein sequence ID" value="OAQ63053.2"/>
    <property type="molecule type" value="Genomic_DNA"/>
</dbReference>
<evidence type="ECO:0000256" key="1">
    <source>
        <dbReference type="ARBA" id="ARBA00004141"/>
    </source>
</evidence>
<feature type="transmembrane region" description="Helical" evidence="8">
    <location>
        <begin position="224"/>
        <end position="245"/>
    </location>
</feature>
<dbReference type="KEGG" id="pchm:VFPPC_08962"/>
<keyword evidence="6" id="KW-0325">Glycoprotein</keyword>
<comment type="subcellular location">
    <subcellularLocation>
        <location evidence="1">Membrane</location>
        <topology evidence="1">Multi-pass membrane protein</topology>
    </subcellularLocation>
</comment>
<dbReference type="AlphaFoldDB" id="A0A179FDC1"/>
<keyword evidence="11" id="KW-1185">Reference proteome</keyword>
<dbReference type="Gene3D" id="1.20.1250.20">
    <property type="entry name" value="MFS general substrate transporter like domains"/>
    <property type="match status" value="1"/>
</dbReference>
<name>A0A179FDC1_METCM</name>
<feature type="transmembrane region" description="Helical" evidence="8">
    <location>
        <begin position="130"/>
        <end position="151"/>
    </location>
</feature>
<feature type="transmembrane region" description="Helical" evidence="8">
    <location>
        <begin position="251"/>
        <end position="271"/>
    </location>
</feature>
<feature type="transmembrane region" description="Helical" evidence="8">
    <location>
        <begin position="438"/>
        <end position="459"/>
    </location>
</feature>
<accession>A0A179FDC1</accession>
<dbReference type="InterPro" id="IPR020846">
    <property type="entry name" value="MFS_dom"/>
</dbReference>
<comment type="caution">
    <text evidence="10">The sequence shown here is derived from an EMBL/GenBank/DDBJ whole genome shotgun (WGS) entry which is preliminary data.</text>
</comment>
<evidence type="ECO:0000313" key="10">
    <source>
        <dbReference type="EMBL" id="OAQ63053.2"/>
    </source>
</evidence>
<evidence type="ECO:0000256" key="8">
    <source>
        <dbReference type="SAM" id="Phobius"/>
    </source>
</evidence>
<dbReference type="FunFam" id="1.20.1250.20:FF:000011">
    <property type="entry name" value="MFS multidrug transporter, putative"/>
    <property type="match status" value="1"/>
</dbReference>
<feature type="transmembrane region" description="Helical" evidence="8">
    <location>
        <begin position="163"/>
        <end position="182"/>
    </location>
</feature>
<keyword evidence="3 8" id="KW-0812">Transmembrane</keyword>
<evidence type="ECO:0000256" key="4">
    <source>
        <dbReference type="ARBA" id="ARBA00022989"/>
    </source>
</evidence>
<comment type="similarity">
    <text evidence="2">Belongs to the major facilitator superfamily.</text>
</comment>
<feature type="transmembrane region" description="Helical" evidence="8">
    <location>
        <begin position="500"/>
        <end position="521"/>
    </location>
</feature>
<evidence type="ECO:0000259" key="9">
    <source>
        <dbReference type="PROSITE" id="PS50850"/>
    </source>
</evidence>
<dbReference type="SUPFAM" id="SSF103473">
    <property type="entry name" value="MFS general substrate transporter"/>
    <property type="match status" value="1"/>
</dbReference>
<organism evidence="10 11">
    <name type="scientific">Pochonia chlamydosporia 170</name>
    <dbReference type="NCBI Taxonomy" id="1380566"/>
    <lineage>
        <taxon>Eukaryota</taxon>
        <taxon>Fungi</taxon>
        <taxon>Dikarya</taxon>
        <taxon>Ascomycota</taxon>
        <taxon>Pezizomycotina</taxon>
        <taxon>Sordariomycetes</taxon>
        <taxon>Hypocreomycetidae</taxon>
        <taxon>Hypocreales</taxon>
        <taxon>Clavicipitaceae</taxon>
        <taxon>Pochonia</taxon>
    </lineage>
</organism>
<feature type="transmembrane region" description="Helical" evidence="8">
    <location>
        <begin position="405"/>
        <end position="426"/>
    </location>
</feature>
<proteinExistence type="inferred from homology"/>
<dbReference type="PANTHER" id="PTHR23502">
    <property type="entry name" value="MAJOR FACILITATOR SUPERFAMILY"/>
    <property type="match status" value="1"/>
</dbReference>
<dbReference type="CDD" id="cd17323">
    <property type="entry name" value="MFS_Tpo1_MDR_like"/>
    <property type="match status" value="1"/>
</dbReference>
<dbReference type="GO" id="GO:0022857">
    <property type="term" value="F:transmembrane transporter activity"/>
    <property type="evidence" value="ECO:0007669"/>
    <property type="project" value="InterPro"/>
</dbReference>
<keyword evidence="5 8" id="KW-0472">Membrane</keyword>
<dbReference type="STRING" id="1380566.A0A179FDC1"/>
<reference evidence="10 11" key="1">
    <citation type="journal article" date="2016" name="PLoS Pathog.">
        <title>Biosynthesis of antibiotic leucinostatins in bio-control fungus Purpureocillium lilacinum and their inhibition on phytophthora revealed by genome mining.</title>
        <authorList>
            <person name="Wang G."/>
            <person name="Liu Z."/>
            <person name="Lin R."/>
            <person name="Li E."/>
            <person name="Mao Z."/>
            <person name="Ling J."/>
            <person name="Yang Y."/>
            <person name="Yin W.B."/>
            <person name="Xie B."/>
        </authorList>
    </citation>
    <scope>NUCLEOTIDE SEQUENCE [LARGE SCALE GENOMIC DNA]</scope>
    <source>
        <strain evidence="10">170</strain>
    </source>
</reference>
<evidence type="ECO:0000256" key="7">
    <source>
        <dbReference type="SAM" id="MobiDB-lite"/>
    </source>
</evidence>
<feature type="transmembrane region" description="Helical" evidence="8">
    <location>
        <begin position="188"/>
        <end position="212"/>
    </location>
</feature>
<feature type="transmembrane region" description="Helical" evidence="8">
    <location>
        <begin position="321"/>
        <end position="345"/>
    </location>
</feature>
<feature type="domain" description="Major facilitator superfamily (MFS) profile" evidence="9">
    <location>
        <begin position="96"/>
        <end position="526"/>
    </location>
</feature>
<dbReference type="InterPro" id="IPR011701">
    <property type="entry name" value="MFS"/>
</dbReference>
<dbReference type="OrthoDB" id="5296287at2759"/>
<evidence type="ECO:0000256" key="6">
    <source>
        <dbReference type="ARBA" id="ARBA00023180"/>
    </source>
</evidence>
<dbReference type="RefSeq" id="XP_022284204.1">
    <property type="nucleotide sequence ID" value="XM_022428632.1"/>
</dbReference>
<feature type="transmembrane region" description="Helical" evidence="8">
    <location>
        <begin position="94"/>
        <end position="118"/>
    </location>
</feature>